<evidence type="ECO:0000256" key="1">
    <source>
        <dbReference type="SAM" id="Phobius"/>
    </source>
</evidence>
<comment type="caution">
    <text evidence="2">The sequence shown here is derived from an EMBL/GenBank/DDBJ whole genome shotgun (WGS) entry which is preliminary data.</text>
</comment>
<evidence type="ECO:0000313" key="2">
    <source>
        <dbReference type="EMBL" id="TET80304.1"/>
    </source>
</evidence>
<dbReference type="Proteomes" id="UP000315534">
    <property type="component" value="Unassembled WGS sequence"/>
</dbReference>
<protein>
    <submittedName>
        <fullName evidence="2">Uncharacterized protein</fullName>
    </submittedName>
</protein>
<reference evidence="2 3" key="1">
    <citation type="submission" date="2019-03" db="EMBL/GenBank/DDBJ databases">
        <title>Metabolic potential of uncultured bacteria and archaea associated with petroleum seepage in deep-sea sediments.</title>
        <authorList>
            <person name="Dong X."/>
            <person name="Hubert C."/>
        </authorList>
    </citation>
    <scope>NUCLEOTIDE SEQUENCE [LARGE SCALE GENOMIC DNA]</scope>
    <source>
        <strain evidence="2">E29_bin36</strain>
    </source>
</reference>
<name>A0A523XLX7_UNCT6</name>
<keyword evidence="1" id="KW-0472">Membrane</keyword>
<gene>
    <name evidence="2" type="ORF">E3J38_05805</name>
</gene>
<proteinExistence type="predicted"/>
<keyword evidence="1" id="KW-0812">Transmembrane</keyword>
<feature type="transmembrane region" description="Helical" evidence="1">
    <location>
        <begin position="44"/>
        <end position="62"/>
    </location>
</feature>
<feature type="transmembrane region" description="Helical" evidence="1">
    <location>
        <begin position="92"/>
        <end position="116"/>
    </location>
</feature>
<dbReference type="SUPFAM" id="SSF103501">
    <property type="entry name" value="Respiratory nitrate reductase 1 gamma chain"/>
    <property type="match status" value="1"/>
</dbReference>
<dbReference type="AlphaFoldDB" id="A0A523XLX7"/>
<organism evidence="2 3">
    <name type="scientific">candidate division TA06 bacterium</name>
    <dbReference type="NCBI Taxonomy" id="2250710"/>
    <lineage>
        <taxon>Bacteria</taxon>
        <taxon>Bacteria division TA06</taxon>
    </lineage>
</organism>
<dbReference type="EMBL" id="SOIP01000347">
    <property type="protein sequence ID" value="TET80304.1"/>
    <property type="molecule type" value="Genomic_DNA"/>
</dbReference>
<feature type="transmembrane region" description="Helical" evidence="1">
    <location>
        <begin position="20"/>
        <end position="39"/>
    </location>
</feature>
<accession>A0A523XLX7</accession>
<evidence type="ECO:0000313" key="3">
    <source>
        <dbReference type="Proteomes" id="UP000315534"/>
    </source>
</evidence>
<keyword evidence="1" id="KW-1133">Transmembrane helix</keyword>
<dbReference type="InterPro" id="IPR036197">
    <property type="entry name" value="NarG-like_sf"/>
</dbReference>
<sequence>MAPWRKESASRNPLGYGAGVIYHLASFSSFVVLAFPALLLQRSAAIISILSAGFACGLYLLFKRVFNRHLRFMSEPGDYVANVLVDLMQLSVILTIFGVTAPFVCYAAACVVLLYLPFGKLKHCYYFFASRLLLGRSYGRKGVMV</sequence>